<keyword evidence="7" id="KW-1133">Transmembrane helix</keyword>
<reference evidence="9 10" key="1">
    <citation type="submission" date="2019-08" db="EMBL/GenBank/DDBJ databases">
        <title>Whole genome of Aphis craccivora.</title>
        <authorList>
            <person name="Voronova N.V."/>
            <person name="Shulinski R.S."/>
            <person name="Bandarenka Y.V."/>
            <person name="Zhorov D.G."/>
            <person name="Warner D."/>
        </authorList>
    </citation>
    <scope>NUCLEOTIDE SEQUENCE [LARGE SCALE GENOMIC DNA]</scope>
    <source>
        <strain evidence="9">180601</strain>
        <tissue evidence="9">Whole Body</tissue>
    </source>
</reference>
<dbReference type="PANTHER" id="PTHR23098">
    <property type="entry name" value="AGAP001331-PA-RELATED"/>
    <property type="match status" value="1"/>
</dbReference>
<comment type="caution">
    <text evidence="9">The sequence shown here is derived from an EMBL/GenBank/DDBJ whole genome shotgun (WGS) entry which is preliminary data.</text>
</comment>
<evidence type="ECO:0000313" key="9">
    <source>
        <dbReference type="EMBL" id="KAF0720278.1"/>
    </source>
</evidence>
<sequence length="384" mass="43861">MDKKSSKSKNFSFAEEEELMNLVSKYWAVIQCKTTDHVNNMKKKEYWAKIESEFNAVIPNQFRPASVLKCKFENICRRAQKKKVENGKQLTSTGGGKAVLAEYVSADERVLALLGKRASGLISNWCDDEGMVVSNPIQSRIDEVDNEYEVEEVCYDDDLLLENTFQDPTSDNIYQNESTLPETSWAKYTPGMLRQPKSSPLSFTRKLKEDNVEVSESGQTKRKKGFQDKITKWAQEKALLTEQESNLQREEAEFKREVWMVKIDREKELLKEVKDRISVLELQTVSMYRLTSSLIVYSMGLFKYCKITLGSSSPNRRAMLCSTAVATIIACTVSKFLTFIPKLNIGNRLFQTPYDLSTGFLVRICDSLKVFSTFVIGFNMGVII</sequence>
<dbReference type="GO" id="GO:0005634">
    <property type="term" value="C:nucleus"/>
    <property type="evidence" value="ECO:0007669"/>
    <property type="project" value="TreeGrafter"/>
</dbReference>
<evidence type="ECO:0000256" key="1">
    <source>
        <dbReference type="ARBA" id="ARBA00011764"/>
    </source>
</evidence>
<keyword evidence="7" id="KW-0812">Transmembrane</keyword>
<evidence type="ECO:0000256" key="6">
    <source>
        <dbReference type="SAM" id="Coils"/>
    </source>
</evidence>
<evidence type="ECO:0000256" key="4">
    <source>
        <dbReference type="ARBA" id="ARBA00023163"/>
    </source>
</evidence>
<feature type="domain" description="Myb/SANT-like DNA-binding" evidence="8">
    <location>
        <begin position="7"/>
        <end position="82"/>
    </location>
</feature>
<evidence type="ECO:0000256" key="2">
    <source>
        <dbReference type="ARBA" id="ARBA00016807"/>
    </source>
</evidence>
<dbReference type="Proteomes" id="UP000478052">
    <property type="component" value="Unassembled WGS sequence"/>
</dbReference>
<comment type="subunit">
    <text evidence="1">Self-associates forming complexes of several hundred monomers.</text>
</comment>
<dbReference type="EMBL" id="VUJU01009460">
    <property type="protein sequence ID" value="KAF0720278.1"/>
    <property type="molecule type" value="Genomic_DNA"/>
</dbReference>
<feature type="coiled-coil region" evidence="6">
    <location>
        <begin position="230"/>
        <end position="283"/>
    </location>
</feature>
<organism evidence="9 10">
    <name type="scientific">Aphis craccivora</name>
    <name type="common">Cowpea aphid</name>
    <dbReference type="NCBI Taxonomy" id="307492"/>
    <lineage>
        <taxon>Eukaryota</taxon>
        <taxon>Metazoa</taxon>
        <taxon>Ecdysozoa</taxon>
        <taxon>Arthropoda</taxon>
        <taxon>Hexapoda</taxon>
        <taxon>Insecta</taxon>
        <taxon>Pterygota</taxon>
        <taxon>Neoptera</taxon>
        <taxon>Paraneoptera</taxon>
        <taxon>Hemiptera</taxon>
        <taxon>Sternorrhyncha</taxon>
        <taxon>Aphidomorpha</taxon>
        <taxon>Aphidoidea</taxon>
        <taxon>Aphididae</taxon>
        <taxon>Aphidini</taxon>
        <taxon>Aphis</taxon>
        <taxon>Aphis</taxon>
    </lineage>
</organism>
<feature type="transmembrane region" description="Helical" evidence="7">
    <location>
        <begin position="317"/>
        <end position="340"/>
    </location>
</feature>
<dbReference type="OrthoDB" id="6625735at2759"/>
<keyword evidence="4" id="KW-0804">Transcription</keyword>
<keyword evidence="3" id="KW-0805">Transcription regulation</keyword>
<evidence type="ECO:0000256" key="3">
    <source>
        <dbReference type="ARBA" id="ARBA00023015"/>
    </source>
</evidence>
<comment type="function">
    <text evidence="5">Involved in transvection phenomena (= synapsis-dependent gene expression), where the synaptic pairing of chromosomes carrying genes with which zeste interacts influences the expression of these genes. Zeste binds to DNA and stimulates transcription from a nearby promoter.</text>
</comment>
<name>A0A6G0W1P8_APHCR</name>
<keyword evidence="10" id="KW-1185">Reference proteome</keyword>
<feature type="transmembrane region" description="Helical" evidence="7">
    <location>
        <begin position="360"/>
        <end position="383"/>
    </location>
</feature>
<keyword evidence="7" id="KW-0472">Membrane</keyword>
<gene>
    <name evidence="9" type="ORF">FWK35_00026917</name>
</gene>
<dbReference type="Pfam" id="PF13873">
    <property type="entry name" value="Myb_DNA-bind_5"/>
    <property type="match status" value="1"/>
</dbReference>
<accession>A0A6G0W1P8</accession>
<dbReference type="InterPro" id="IPR028002">
    <property type="entry name" value="Myb_DNA-bind_5"/>
</dbReference>
<evidence type="ECO:0000256" key="5">
    <source>
        <dbReference type="ARBA" id="ARBA00025466"/>
    </source>
</evidence>
<protein>
    <recommendedName>
        <fullName evidence="2">Regulatory protein zeste</fullName>
    </recommendedName>
</protein>
<proteinExistence type="predicted"/>
<evidence type="ECO:0000256" key="7">
    <source>
        <dbReference type="SAM" id="Phobius"/>
    </source>
</evidence>
<evidence type="ECO:0000313" key="10">
    <source>
        <dbReference type="Proteomes" id="UP000478052"/>
    </source>
</evidence>
<evidence type="ECO:0000259" key="8">
    <source>
        <dbReference type="Pfam" id="PF13873"/>
    </source>
</evidence>
<dbReference type="PANTHER" id="PTHR23098:SF16">
    <property type="entry name" value="REGULATORY PROTEIN ZESTE"/>
    <property type="match status" value="1"/>
</dbReference>
<keyword evidence="6" id="KW-0175">Coiled coil</keyword>
<dbReference type="AlphaFoldDB" id="A0A6G0W1P8"/>